<keyword evidence="2" id="KW-1185">Reference proteome</keyword>
<name>A0A0R3LIR7_9BRAD</name>
<dbReference type="RefSeq" id="WP_057836182.1">
    <property type="nucleotide sequence ID" value="NZ_LLXZ01000101.1"/>
</dbReference>
<comment type="caution">
    <text evidence="1">The sequence shown here is derived from an EMBL/GenBank/DDBJ whole genome shotgun (WGS) entry which is preliminary data.</text>
</comment>
<evidence type="ECO:0000313" key="2">
    <source>
        <dbReference type="Proteomes" id="UP000050863"/>
    </source>
</evidence>
<reference evidence="1 2" key="1">
    <citation type="submission" date="2014-03" db="EMBL/GenBank/DDBJ databases">
        <title>Bradyrhizobium valentinum sp. nov., isolated from effective nodules of Lupinus mariae-josephae, a lupine endemic of basic-lime soils in Eastern Spain.</title>
        <authorList>
            <person name="Duran D."/>
            <person name="Rey L."/>
            <person name="Navarro A."/>
            <person name="Busquets A."/>
            <person name="Imperial J."/>
            <person name="Ruiz-Argueso T."/>
        </authorList>
    </citation>
    <scope>NUCLEOTIDE SEQUENCE [LARGE SCALE GENOMIC DNA]</scope>
    <source>
        <strain evidence="1 2">PAC68</strain>
    </source>
</reference>
<protein>
    <submittedName>
        <fullName evidence="1">Uncharacterized protein</fullName>
    </submittedName>
</protein>
<dbReference type="Proteomes" id="UP000050863">
    <property type="component" value="Unassembled WGS sequence"/>
</dbReference>
<organism evidence="1 2">
    <name type="scientific">Bradyrhizobium jicamae</name>
    <dbReference type="NCBI Taxonomy" id="280332"/>
    <lineage>
        <taxon>Bacteria</taxon>
        <taxon>Pseudomonadati</taxon>
        <taxon>Pseudomonadota</taxon>
        <taxon>Alphaproteobacteria</taxon>
        <taxon>Hyphomicrobiales</taxon>
        <taxon>Nitrobacteraceae</taxon>
        <taxon>Bradyrhizobium</taxon>
    </lineage>
</organism>
<dbReference type="EMBL" id="LLXZ01000101">
    <property type="protein sequence ID" value="KRR07586.1"/>
    <property type="molecule type" value="Genomic_DNA"/>
</dbReference>
<accession>A0A0R3LIR7</accession>
<proteinExistence type="predicted"/>
<sequence length="100" mass="11295">MRGFPPIVPYGADQTIYLVVESPGQHGVTRQTERADIETVIADLLSGQFNDPIEVVAFNTLEHWTDDLSRDVAREIRCRCDIDGREVPVYLEEFVGRTST</sequence>
<gene>
    <name evidence="1" type="ORF">CQ12_27525</name>
</gene>
<evidence type="ECO:0000313" key="1">
    <source>
        <dbReference type="EMBL" id="KRR07586.1"/>
    </source>
</evidence>
<dbReference type="OrthoDB" id="8248633at2"/>
<dbReference type="AlphaFoldDB" id="A0A0R3LIR7"/>